<dbReference type="InterPro" id="IPR010982">
    <property type="entry name" value="Lambda_DNA-bd_dom_sf"/>
</dbReference>
<organism evidence="2 3">
    <name type="scientific">Verrucosispora sioxanthis</name>
    <dbReference type="NCBI Taxonomy" id="2499994"/>
    <lineage>
        <taxon>Bacteria</taxon>
        <taxon>Bacillati</taxon>
        <taxon>Actinomycetota</taxon>
        <taxon>Actinomycetes</taxon>
        <taxon>Micromonosporales</taxon>
        <taxon>Micromonosporaceae</taxon>
        <taxon>Micromonospora</taxon>
    </lineage>
</organism>
<accession>A0A6M1L9R5</accession>
<gene>
    <name evidence="2" type="ORF">ENC19_21450</name>
</gene>
<evidence type="ECO:0000313" key="3">
    <source>
        <dbReference type="Proteomes" id="UP000478148"/>
    </source>
</evidence>
<dbReference type="GO" id="GO:0003677">
    <property type="term" value="F:DNA binding"/>
    <property type="evidence" value="ECO:0007669"/>
    <property type="project" value="InterPro"/>
</dbReference>
<feature type="domain" description="HTH cro/C1-type" evidence="1">
    <location>
        <begin position="17"/>
        <end position="49"/>
    </location>
</feature>
<dbReference type="CDD" id="cd00093">
    <property type="entry name" value="HTH_XRE"/>
    <property type="match status" value="1"/>
</dbReference>
<reference evidence="2 3" key="1">
    <citation type="submission" date="2020-02" db="EMBL/GenBank/DDBJ databases">
        <title>Draft Genome Sequence of Verrucosispora sp. Strain CWR15, Isolated from Gulf of Mexico Sponge.</title>
        <authorList>
            <person name="Kennedy S.J."/>
            <person name="Cella E."/>
            <person name="Azarian T."/>
            <person name="Baker B.J."/>
            <person name="Shaw L.N."/>
        </authorList>
    </citation>
    <scope>NUCLEOTIDE SEQUENCE [LARGE SCALE GENOMIC DNA]</scope>
    <source>
        <strain evidence="2 3">CWR15</strain>
    </source>
</reference>
<evidence type="ECO:0000313" key="2">
    <source>
        <dbReference type="EMBL" id="NGM15028.1"/>
    </source>
</evidence>
<dbReference type="PROSITE" id="PS50943">
    <property type="entry name" value="HTH_CROC1"/>
    <property type="match status" value="1"/>
</dbReference>
<dbReference type="Proteomes" id="UP000478148">
    <property type="component" value="Unassembled WGS sequence"/>
</dbReference>
<dbReference type="InterPro" id="IPR001387">
    <property type="entry name" value="Cro/C1-type_HTH"/>
</dbReference>
<dbReference type="Pfam" id="PF13560">
    <property type="entry name" value="HTH_31"/>
    <property type="match status" value="1"/>
</dbReference>
<dbReference type="AlphaFoldDB" id="A0A6M1L9R5"/>
<dbReference type="Gene3D" id="1.10.260.40">
    <property type="entry name" value="lambda repressor-like DNA-binding domains"/>
    <property type="match status" value="1"/>
</dbReference>
<sequence length="517" mass="56776">MDPQQLRDAKHALGRQLRHLRTACGLLQRDLAQQVYSTRSTVANVEAGRQVVDRVFWQQCDTLLHAGGQLTNAYDAYRQLEAAYQKERSETAMRVRWGAAADTALIRPEPHSSLVSVRQPHTATGPAGGDLAATITSTLGRTTQDVRAAHTVPAPAGRYFPGVPVDVEVYPAVDDGRIIATIPRTDTDRQWRRPLQRRLIAGQVTASTGDGLFALDSRQASRRLVDIDDDVRLLIPRVYQLDAITAAVLWAVANLDQSLLLDDARLDASRTAATEYSHLTRSAVSGDIGHDLETVSRLWLGSAFCADHISRQSADLTDVPVFWTREQTGEEASTWLLFSHKLRYLKATSARFTSGSQQATRLFCVPPATVQTSTESERILLLLAAALMESFGVRVAITDEPEYGTVPGFVLTPRRAIVATWIRTDGVWQVDVTDHPSTLAEYRDAAGHVQAHSVITADTAGSRMRALADYLNLDWTCLRTRCAELGDYGLAGIAEPRSRLLSLDGVDRACRFVGSLP</sequence>
<comment type="caution">
    <text evidence="2">The sequence shown here is derived from an EMBL/GenBank/DDBJ whole genome shotgun (WGS) entry which is preliminary data.</text>
</comment>
<name>A0A6M1L9R5_9ACTN</name>
<protein>
    <submittedName>
        <fullName evidence="2">Helix-turn-helix domain-containing protein</fullName>
    </submittedName>
</protein>
<keyword evidence="3" id="KW-1185">Reference proteome</keyword>
<evidence type="ECO:0000259" key="1">
    <source>
        <dbReference type="PROSITE" id="PS50943"/>
    </source>
</evidence>
<proteinExistence type="predicted"/>
<dbReference type="EMBL" id="SAIY01000007">
    <property type="protein sequence ID" value="NGM15028.1"/>
    <property type="molecule type" value="Genomic_DNA"/>
</dbReference>
<dbReference type="SUPFAM" id="SSF47413">
    <property type="entry name" value="lambda repressor-like DNA-binding domains"/>
    <property type="match status" value="1"/>
</dbReference>